<feature type="domain" description="VanZ-like" evidence="2">
    <location>
        <begin position="57"/>
        <end position="167"/>
    </location>
</feature>
<dbReference type="RefSeq" id="WP_209659186.1">
    <property type="nucleotide sequence ID" value="NZ_JAGGLI010000004.1"/>
</dbReference>
<comment type="caution">
    <text evidence="3">The sequence shown here is derived from an EMBL/GenBank/DDBJ whole genome shotgun (WGS) entry which is preliminary data.</text>
</comment>
<keyword evidence="1" id="KW-1133">Transmembrane helix</keyword>
<feature type="transmembrane region" description="Helical" evidence="1">
    <location>
        <begin position="145"/>
        <end position="171"/>
    </location>
</feature>
<dbReference type="PANTHER" id="PTHR28008">
    <property type="entry name" value="DOMAIN PROTEIN, PUTATIVE (AFU_ORTHOLOGUE AFUA_3G10980)-RELATED"/>
    <property type="match status" value="1"/>
</dbReference>
<proteinExistence type="predicted"/>
<keyword evidence="1" id="KW-0472">Membrane</keyword>
<evidence type="ECO:0000313" key="3">
    <source>
        <dbReference type="EMBL" id="MBP2026808.1"/>
    </source>
</evidence>
<gene>
    <name evidence="3" type="ORF">J2Z35_000599</name>
</gene>
<organism evidence="3 4">
    <name type="scientific">Acetoanaerobium pronyense</name>
    <dbReference type="NCBI Taxonomy" id="1482736"/>
    <lineage>
        <taxon>Bacteria</taxon>
        <taxon>Bacillati</taxon>
        <taxon>Bacillota</taxon>
        <taxon>Clostridia</taxon>
        <taxon>Peptostreptococcales</taxon>
        <taxon>Filifactoraceae</taxon>
        <taxon>Acetoanaerobium</taxon>
    </lineage>
</organism>
<evidence type="ECO:0000259" key="2">
    <source>
        <dbReference type="Pfam" id="PF04892"/>
    </source>
</evidence>
<dbReference type="InterPro" id="IPR006976">
    <property type="entry name" value="VanZ-like"/>
</dbReference>
<evidence type="ECO:0000256" key="1">
    <source>
        <dbReference type="SAM" id="Phobius"/>
    </source>
</evidence>
<protein>
    <submittedName>
        <fullName evidence="3">VanZ family protein</fullName>
    </submittedName>
</protein>
<dbReference type="Pfam" id="PF04892">
    <property type="entry name" value="VanZ"/>
    <property type="match status" value="1"/>
</dbReference>
<sequence>MRRFNTWLIAIIAIGGIFYLSSIPGLRVLPVLRQLNVILRGFDSYFVSFAQFLSRHIPVDMGELGPFRTVSDDFYVYARENPAIIEFILRKIAHVVVFFFLTIIIYYLINQYTKKHYTSVIWAFVITFSFAALDEYRQSFVDGRVSSIIDVFINLIGILLAIFLITFAIFITKKKPKI</sequence>
<keyword evidence="4" id="KW-1185">Reference proteome</keyword>
<accession>A0ABS4KGA1</accession>
<dbReference type="NCBIfam" id="NF037970">
    <property type="entry name" value="vanZ_1"/>
    <property type="match status" value="1"/>
</dbReference>
<dbReference type="EMBL" id="JAGGLI010000004">
    <property type="protein sequence ID" value="MBP2026808.1"/>
    <property type="molecule type" value="Genomic_DNA"/>
</dbReference>
<feature type="transmembrane region" description="Helical" evidence="1">
    <location>
        <begin position="116"/>
        <end position="133"/>
    </location>
</feature>
<name>A0ABS4KGA1_9FIRM</name>
<feature type="transmembrane region" description="Helical" evidence="1">
    <location>
        <begin position="92"/>
        <end position="109"/>
    </location>
</feature>
<feature type="transmembrane region" description="Helical" evidence="1">
    <location>
        <begin position="7"/>
        <end position="26"/>
    </location>
</feature>
<dbReference type="Proteomes" id="UP001314903">
    <property type="component" value="Unassembled WGS sequence"/>
</dbReference>
<reference evidence="3 4" key="1">
    <citation type="submission" date="2021-03" db="EMBL/GenBank/DDBJ databases">
        <title>Genomic Encyclopedia of Type Strains, Phase IV (KMG-IV): sequencing the most valuable type-strain genomes for metagenomic binning, comparative biology and taxonomic classification.</title>
        <authorList>
            <person name="Goeker M."/>
        </authorList>
    </citation>
    <scope>NUCLEOTIDE SEQUENCE [LARGE SCALE GENOMIC DNA]</scope>
    <source>
        <strain evidence="3 4">DSM 27512</strain>
    </source>
</reference>
<evidence type="ECO:0000313" key="4">
    <source>
        <dbReference type="Proteomes" id="UP001314903"/>
    </source>
</evidence>
<keyword evidence="1" id="KW-0812">Transmembrane</keyword>
<dbReference type="PANTHER" id="PTHR28008:SF1">
    <property type="entry name" value="DOMAIN PROTEIN, PUTATIVE (AFU_ORTHOLOGUE AFUA_3G10980)-RELATED"/>
    <property type="match status" value="1"/>
</dbReference>